<proteinExistence type="predicted"/>
<gene>
    <name evidence="1" type="ORF">GMARGA_LOCUS45921</name>
</gene>
<dbReference type="EMBL" id="CAJVQB010167223">
    <property type="protein sequence ID" value="CAG8857100.1"/>
    <property type="molecule type" value="Genomic_DNA"/>
</dbReference>
<dbReference type="Proteomes" id="UP000789901">
    <property type="component" value="Unassembled WGS sequence"/>
</dbReference>
<feature type="non-terminal residue" evidence="1">
    <location>
        <position position="127"/>
    </location>
</feature>
<protein>
    <submittedName>
        <fullName evidence="1">8854_t:CDS:1</fullName>
    </submittedName>
</protein>
<reference evidence="1 2" key="1">
    <citation type="submission" date="2021-06" db="EMBL/GenBank/DDBJ databases">
        <authorList>
            <person name="Kallberg Y."/>
            <person name="Tangrot J."/>
            <person name="Rosling A."/>
        </authorList>
    </citation>
    <scope>NUCLEOTIDE SEQUENCE [LARGE SCALE GENOMIC DNA]</scope>
    <source>
        <strain evidence="1 2">120-4 pot B 10/14</strain>
    </source>
</reference>
<sequence length="127" mass="14774">ISNKNFYTQVLEGNKKHEHRPGYWCQVGLKSILDWDDPYILEQSLTSIEFRPFLIRVDKYNIYITALGCPNKADEIGAGVGYTAMFTSDYLSKRITYIQHIDLDGCHIEIYQDGMSKYHFIDKTPNE</sequence>
<comment type="caution">
    <text evidence="1">The sequence shown here is derived from an EMBL/GenBank/DDBJ whole genome shotgun (WGS) entry which is preliminary data.</text>
</comment>
<keyword evidence="2" id="KW-1185">Reference proteome</keyword>
<name>A0ABN7XRM0_GIGMA</name>
<organism evidence="1 2">
    <name type="scientific">Gigaspora margarita</name>
    <dbReference type="NCBI Taxonomy" id="4874"/>
    <lineage>
        <taxon>Eukaryota</taxon>
        <taxon>Fungi</taxon>
        <taxon>Fungi incertae sedis</taxon>
        <taxon>Mucoromycota</taxon>
        <taxon>Glomeromycotina</taxon>
        <taxon>Glomeromycetes</taxon>
        <taxon>Diversisporales</taxon>
        <taxon>Gigasporaceae</taxon>
        <taxon>Gigaspora</taxon>
    </lineage>
</organism>
<evidence type="ECO:0000313" key="1">
    <source>
        <dbReference type="EMBL" id="CAG8857100.1"/>
    </source>
</evidence>
<evidence type="ECO:0000313" key="2">
    <source>
        <dbReference type="Proteomes" id="UP000789901"/>
    </source>
</evidence>
<feature type="non-terminal residue" evidence="1">
    <location>
        <position position="1"/>
    </location>
</feature>
<accession>A0ABN7XRM0</accession>